<dbReference type="OrthoDB" id="9808408at2"/>
<sequence>MGNIEKKTDSLLVIRQKAEELHLMKESKFSSQLSEVEILKLIHELEVHQIELEMQKEQLMLAKDAAENAIQKYTELYDFAPVGYFTLTNSGSIIELNLSGSQLLHEDRSKLIRSQFGFFVSDDTKAVFNKFLDSAFRAHKKECCEINLLLEDST</sequence>
<evidence type="ECO:0000313" key="3">
    <source>
        <dbReference type="Proteomes" id="UP000077164"/>
    </source>
</evidence>
<name>A0A167ZH90_9FLAO</name>
<accession>A0A167ZH90</accession>
<proteinExistence type="predicted"/>
<dbReference type="Proteomes" id="UP000077164">
    <property type="component" value="Unassembled WGS sequence"/>
</dbReference>
<keyword evidence="1" id="KW-0175">Coiled coil</keyword>
<dbReference type="SUPFAM" id="SSF55785">
    <property type="entry name" value="PYP-like sensor domain (PAS domain)"/>
    <property type="match status" value="1"/>
</dbReference>
<evidence type="ECO:0000256" key="1">
    <source>
        <dbReference type="SAM" id="Coils"/>
    </source>
</evidence>
<feature type="coiled-coil region" evidence="1">
    <location>
        <begin position="38"/>
        <end position="76"/>
    </location>
</feature>
<evidence type="ECO:0000313" key="2">
    <source>
        <dbReference type="EMBL" id="OAB30448.1"/>
    </source>
</evidence>
<dbReference type="Gene3D" id="3.30.450.20">
    <property type="entry name" value="PAS domain"/>
    <property type="match status" value="1"/>
</dbReference>
<dbReference type="AlphaFoldDB" id="A0A167ZH90"/>
<gene>
    <name evidence="2" type="ORF">FBFR_02720</name>
</gene>
<reference evidence="2 3" key="1">
    <citation type="submission" date="2016-03" db="EMBL/GenBank/DDBJ databases">
        <title>Draft genome sequence of Flavobacterium fryxellicola DSM 16209.</title>
        <authorList>
            <person name="Shin S.-K."/>
            <person name="Yi H."/>
        </authorList>
    </citation>
    <scope>NUCLEOTIDE SEQUENCE [LARGE SCALE GENOMIC DNA]</scope>
    <source>
        <strain evidence="2 3">DSM 16209</strain>
    </source>
</reference>
<protein>
    <recommendedName>
        <fullName evidence="4">PAS domain-containing protein</fullName>
    </recommendedName>
</protein>
<dbReference type="EMBL" id="LVJE01000005">
    <property type="protein sequence ID" value="OAB30448.1"/>
    <property type="molecule type" value="Genomic_DNA"/>
</dbReference>
<dbReference type="InterPro" id="IPR035965">
    <property type="entry name" value="PAS-like_dom_sf"/>
</dbReference>
<comment type="caution">
    <text evidence="2">The sequence shown here is derived from an EMBL/GenBank/DDBJ whole genome shotgun (WGS) entry which is preliminary data.</text>
</comment>
<dbReference type="STRING" id="249352.SAMN05444395_110118"/>
<evidence type="ECO:0008006" key="4">
    <source>
        <dbReference type="Google" id="ProtNLM"/>
    </source>
</evidence>
<dbReference type="RefSeq" id="WP_066076704.1">
    <property type="nucleotide sequence ID" value="NZ_FRDK01000010.1"/>
</dbReference>
<keyword evidence="3" id="KW-1185">Reference proteome</keyword>
<organism evidence="2 3">
    <name type="scientific">Flavobacterium fryxellicola</name>
    <dbReference type="NCBI Taxonomy" id="249352"/>
    <lineage>
        <taxon>Bacteria</taxon>
        <taxon>Pseudomonadati</taxon>
        <taxon>Bacteroidota</taxon>
        <taxon>Flavobacteriia</taxon>
        <taxon>Flavobacteriales</taxon>
        <taxon>Flavobacteriaceae</taxon>
        <taxon>Flavobacterium</taxon>
    </lineage>
</organism>